<sequence length="415" mass="44890">MLKENKTFRKLFIAYGLSTLGDWFDFIAVSILLGYVWQADPMTMAMLPIAYAAPGIVLSQFAGVMADRVHKVRMMILMDLIQASLTLLLLAMPNPAWFLVVIALRSCASVFNDPAQQTLTRQIVTPEQLLKATSLNGAVFQMGKLIGPLLGGMVAAFFAPAVCLIVNAGSYLLSTAFLLTIRRVEDNLPRTQSRDKAKALPIRQAWQEGWSVFLQNRILLYSTLFSIAAMMAIQLADAQFPVVFRDKVPDNPEMVGYSVSAIGLGALFTVTWLQRFKEIRSYGWVLGGGVFLIGIGFCAIGIYQPSHGMYWILPASLIAGIGTGLTTVGSNYLVQKETPPEALGRVRGIIGSLTSATFIIAPLLGGLLMTLLGPSAAFLWVGLLITCVGSGAIILQRLIWGKPRATAAVVSEQAG</sequence>
<keyword evidence="2" id="KW-0813">Transport</keyword>
<dbReference type="RefSeq" id="WP_049736811.1">
    <property type="nucleotide sequence ID" value="NZ_BJON01000006.1"/>
</dbReference>
<dbReference type="CDD" id="cd06173">
    <property type="entry name" value="MFS_MefA_like"/>
    <property type="match status" value="1"/>
</dbReference>
<evidence type="ECO:0000313" key="9">
    <source>
        <dbReference type="EMBL" id="KNB74565.1"/>
    </source>
</evidence>
<evidence type="ECO:0000256" key="6">
    <source>
        <dbReference type="ARBA" id="ARBA00023136"/>
    </source>
</evidence>
<dbReference type="InterPro" id="IPR011701">
    <property type="entry name" value="MFS"/>
</dbReference>
<keyword evidence="4 7" id="KW-0812">Transmembrane</keyword>
<keyword evidence="6 7" id="KW-0472">Membrane</keyword>
<feature type="transmembrane region" description="Helical" evidence="7">
    <location>
        <begin position="377"/>
        <end position="395"/>
    </location>
</feature>
<dbReference type="STRING" id="54915.ADS79_02440"/>
<dbReference type="Proteomes" id="UP000036834">
    <property type="component" value="Unassembled WGS sequence"/>
</dbReference>
<dbReference type="PANTHER" id="PTHR43266:SF2">
    <property type="entry name" value="MAJOR FACILITATOR SUPERFAMILY (MFS) PROFILE DOMAIN-CONTAINING PROTEIN"/>
    <property type="match status" value="1"/>
</dbReference>
<feature type="transmembrane region" description="Helical" evidence="7">
    <location>
        <begin position="255"/>
        <end position="273"/>
    </location>
</feature>
<feature type="transmembrane region" description="Helical" evidence="7">
    <location>
        <begin position="218"/>
        <end position="235"/>
    </location>
</feature>
<name>A0A0K9Z277_9BACL</name>
<dbReference type="SUPFAM" id="SSF103473">
    <property type="entry name" value="MFS general substrate transporter"/>
    <property type="match status" value="1"/>
</dbReference>
<evidence type="ECO:0000313" key="10">
    <source>
        <dbReference type="Proteomes" id="UP000036834"/>
    </source>
</evidence>
<evidence type="ECO:0000313" key="8">
    <source>
        <dbReference type="EMBL" id="GED67803.1"/>
    </source>
</evidence>
<evidence type="ECO:0000256" key="7">
    <source>
        <dbReference type="SAM" id="Phobius"/>
    </source>
</evidence>
<feature type="transmembrane region" description="Helical" evidence="7">
    <location>
        <begin position="85"/>
        <end position="104"/>
    </location>
</feature>
<reference evidence="10" key="1">
    <citation type="submission" date="2015-07" db="EMBL/GenBank/DDBJ databases">
        <title>Genome sequencing project for genomic taxonomy and phylogenomics of Bacillus-like bacteria.</title>
        <authorList>
            <person name="Liu B."/>
            <person name="Wang J."/>
            <person name="Zhu Y."/>
            <person name="Liu G."/>
            <person name="Chen Q."/>
            <person name="Chen Z."/>
            <person name="Lan J."/>
            <person name="Che J."/>
            <person name="Ge C."/>
            <person name="Shi H."/>
            <person name="Pan Z."/>
            <person name="Liu X."/>
        </authorList>
    </citation>
    <scope>NUCLEOTIDE SEQUENCE [LARGE SCALE GENOMIC DNA]</scope>
    <source>
        <strain evidence="10">DSM 9887</strain>
    </source>
</reference>
<dbReference type="InterPro" id="IPR001958">
    <property type="entry name" value="Tet-R_TetA/multi-R_MdtG-like"/>
</dbReference>
<dbReference type="Proteomes" id="UP000319578">
    <property type="component" value="Unassembled WGS sequence"/>
</dbReference>
<accession>A0A0K9Z277</accession>
<evidence type="ECO:0000256" key="1">
    <source>
        <dbReference type="ARBA" id="ARBA00004651"/>
    </source>
</evidence>
<dbReference type="Gene3D" id="1.20.1250.20">
    <property type="entry name" value="MFS general substrate transporter like domains"/>
    <property type="match status" value="1"/>
</dbReference>
<dbReference type="InterPro" id="IPR036259">
    <property type="entry name" value="MFS_trans_sf"/>
</dbReference>
<keyword evidence="11" id="KW-1185">Reference proteome</keyword>
<dbReference type="OrthoDB" id="9775268at2"/>
<dbReference type="Pfam" id="PF07690">
    <property type="entry name" value="MFS_1"/>
    <property type="match status" value="1"/>
</dbReference>
<dbReference type="GO" id="GO:0022857">
    <property type="term" value="F:transmembrane transporter activity"/>
    <property type="evidence" value="ECO:0007669"/>
    <property type="project" value="InterPro"/>
</dbReference>
<dbReference type="AlphaFoldDB" id="A0A0K9Z277"/>
<dbReference type="EMBL" id="BJON01000006">
    <property type="protein sequence ID" value="GED67803.1"/>
    <property type="molecule type" value="Genomic_DNA"/>
</dbReference>
<organism evidence="9 10">
    <name type="scientific">Brevibacillus reuszeri</name>
    <dbReference type="NCBI Taxonomy" id="54915"/>
    <lineage>
        <taxon>Bacteria</taxon>
        <taxon>Bacillati</taxon>
        <taxon>Bacillota</taxon>
        <taxon>Bacilli</taxon>
        <taxon>Bacillales</taxon>
        <taxon>Paenibacillaceae</taxon>
        <taxon>Brevibacillus</taxon>
    </lineage>
</organism>
<evidence type="ECO:0000313" key="11">
    <source>
        <dbReference type="Proteomes" id="UP000319578"/>
    </source>
</evidence>
<evidence type="ECO:0000256" key="4">
    <source>
        <dbReference type="ARBA" id="ARBA00022692"/>
    </source>
</evidence>
<feature type="transmembrane region" description="Helical" evidence="7">
    <location>
        <begin position="309"/>
        <end position="334"/>
    </location>
</feature>
<proteinExistence type="predicted"/>
<dbReference type="GO" id="GO:0005886">
    <property type="term" value="C:plasma membrane"/>
    <property type="evidence" value="ECO:0007669"/>
    <property type="project" value="UniProtKB-SubCell"/>
</dbReference>
<reference evidence="8 11" key="3">
    <citation type="submission" date="2019-06" db="EMBL/GenBank/DDBJ databases">
        <title>Whole genome shotgun sequence of Brevibacillus reuszeri NBRC 15719.</title>
        <authorList>
            <person name="Hosoyama A."/>
            <person name="Uohara A."/>
            <person name="Ohji S."/>
            <person name="Ichikawa N."/>
        </authorList>
    </citation>
    <scope>NUCLEOTIDE SEQUENCE [LARGE SCALE GENOMIC DNA]</scope>
    <source>
        <strain evidence="8 11">NBRC 15719</strain>
    </source>
</reference>
<evidence type="ECO:0000256" key="3">
    <source>
        <dbReference type="ARBA" id="ARBA00022475"/>
    </source>
</evidence>
<comment type="caution">
    <text evidence="9">The sequence shown here is derived from an EMBL/GenBank/DDBJ whole genome shotgun (WGS) entry which is preliminary data.</text>
</comment>
<keyword evidence="5 7" id="KW-1133">Transmembrane helix</keyword>
<protein>
    <submittedName>
        <fullName evidence="9">Arabinose ABC transporter permease</fullName>
    </submittedName>
    <submittedName>
        <fullName evidence="8">MFS transporter</fullName>
    </submittedName>
</protein>
<evidence type="ECO:0000256" key="2">
    <source>
        <dbReference type="ARBA" id="ARBA00022448"/>
    </source>
</evidence>
<feature type="transmembrane region" description="Helical" evidence="7">
    <location>
        <begin position="282"/>
        <end position="303"/>
    </location>
</feature>
<gene>
    <name evidence="9" type="ORF">ADS79_02440</name>
    <name evidence="8" type="ORF">BRE01_15050</name>
</gene>
<feature type="transmembrane region" description="Helical" evidence="7">
    <location>
        <begin position="12"/>
        <end position="37"/>
    </location>
</feature>
<feature type="transmembrane region" description="Helical" evidence="7">
    <location>
        <begin position="346"/>
        <end position="371"/>
    </location>
</feature>
<feature type="transmembrane region" description="Helical" evidence="7">
    <location>
        <begin position="149"/>
        <end position="173"/>
    </location>
</feature>
<evidence type="ECO:0000256" key="5">
    <source>
        <dbReference type="ARBA" id="ARBA00022989"/>
    </source>
</evidence>
<dbReference type="PATRIC" id="fig|54915.3.peg.5652"/>
<dbReference type="EMBL" id="LGIQ01000002">
    <property type="protein sequence ID" value="KNB74565.1"/>
    <property type="molecule type" value="Genomic_DNA"/>
</dbReference>
<dbReference type="PRINTS" id="PR01035">
    <property type="entry name" value="TCRTETA"/>
</dbReference>
<dbReference type="PANTHER" id="PTHR43266">
    <property type="entry name" value="MACROLIDE-EFFLUX PROTEIN"/>
    <property type="match status" value="1"/>
</dbReference>
<reference evidence="9" key="2">
    <citation type="submission" date="2015-07" db="EMBL/GenBank/DDBJ databases">
        <title>MeaNS - Measles Nucleotide Surveillance Program.</title>
        <authorList>
            <person name="Tran T."/>
            <person name="Druce J."/>
        </authorList>
    </citation>
    <scope>NUCLEOTIDE SEQUENCE</scope>
    <source>
        <strain evidence="9">DSM 9887</strain>
    </source>
</reference>
<comment type="subcellular location">
    <subcellularLocation>
        <location evidence="1">Cell membrane</location>
        <topology evidence="1">Multi-pass membrane protein</topology>
    </subcellularLocation>
</comment>
<feature type="transmembrane region" description="Helical" evidence="7">
    <location>
        <begin position="43"/>
        <end position="64"/>
    </location>
</feature>
<keyword evidence="3" id="KW-1003">Cell membrane</keyword>